<proteinExistence type="predicted"/>
<reference evidence="2 3" key="1">
    <citation type="submission" date="2012-10" db="EMBL/GenBank/DDBJ databases">
        <title>Complete genome sequence of Moumouvirus goulette.</title>
        <authorList>
            <person name="Fournous G."/>
            <person name="Bougalmi M."/>
            <person name="Colson P."/>
        </authorList>
    </citation>
    <scope>NUCLEOTIDE SEQUENCE [LARGE SCALE GENOMIC DNA]</scope>
</reference>
<evidence type="ECO:0000313" key="2">
    <source>
        <dbReference type="EMBL" id="AGF84964.1"/>
    </source>
</evidence>
<keyword evidence="1" id="KW-0472">Membrane</keyword>
<keyword evidence="1" id="KW-1133">Transmembrane helix</keyword>
<keyword evidence="1" id="KW-0812">Transmembrane</keyword>
<gene>
    <name evidence="2" type="ORF">glt_00155</name>
</gene>
<accession>M1PAU5</accession>
<evidence type="ECO:0000313" key="3">
    <source>
        <dbReference type="Proteomes" id="UP000241071"/>
    </source>
</evidence>
<dbReference type="Proteomes" id="UP000241071">
    <property type="component" value="Segment"/>
</dbReference>
<keyword evidence="3" id="KW-1185">Reference proteome</keyword>
<evidence type="ECO:0000256" key="1">
    <source>
        <dbReference type="SAM" id="Phobius"/>
    </source>
</evidence>
<sequence>MYNMHINKIDILMEKIHRYIINIFICFVCVLFFIVIFSLGNPIRRISLKNKEDITKCYRYMYCYDNLCICEDKDVLENLYCWNKETCYMIKFKECGFNIIFAFIIITTLLLRIKTEINYLEKATPEERVQLLDDLNQQFIERSKIHYYDNYGNLRVKMPGDSIPSYCLF</sequence>
<feature type="transmembrane region" description="Helical" evidence="1">
    <location>
        <begin position="20"/>
        <end position="40"/>
    </location>
</feature>
<protein>
    <submittedName>
        <fullName evidence="2">Uncharacterized protein</fullName>
    </submittedName>
</protein>
<feature type="transmembrane region" description="Helical" evidence="1">
    <location>
        <begin position="96"/>
        <end position="113"/>
    </location>
</feature>
<organism evidence="2 3">
    <name type="scientific">Moumouvirus goulette</name>
    <dbReference type="NCBI Taxonomy" id="1247379"/>
    <lineage>
        <taxon>Viruses</taxon>
        <taxon>Varidnaviria</taxon>
        <taxon>Bamfordvirae</taxon>
        <taxon>Nucleocytoviricota</taxon>
        <taxon>Megaviricetes</taxon>
        <taxon>Imitervirales</taxon>
        <taxon>Mimiviridae</taxon>
        <taxon>Megamimivirinae</taxon>
        <taxon>Moumouvirus</taxon>
        <taxon>Moumouvirus goulettemassiliense</taxon>
    </lineage>
</organism>
<dbReference type="EMBL" id="KC008572">
    <property type="protein sequence ID" value="AGF84964.1"/>
    <property type="molecule type" value="Genomic_DNA"/>
</dbReference>
<name>M1PAU5_9VIRU</name>